<sequence length="23" mass="2514">MQASSLSLCRIRSEIQTAVCAVF</sequence>
<reference evidence="1" key="1">
    <citation type="submission" date="2014-09" db="EMBL/GenBank/DDBJ databases">
        <authorList>
            <person name="Magalhaes I.L.F."/>
            <person name="Oliveira U."/>
            <person name="Santos F.R."/>
            <person name="Vidigal T.H.D.A."/>
            <person name="Brescovit A.D."/>
            <person name="Santos A.J."/>
        </authorList>
    </citation>
    <scope>NUCLEOTIDE SEQUENCE</scope>
    <source>
        <tissue evidence="1">Shoot tissue taken approximately 20 cm above the soil surface</tissue>
    </source>
</reference>
<dbReference type="EMBL" id="GBRH01228164">
    <property type="protein sequence ID" value="JAD69731.1"/>
    <property type="molecule type" value="Transcribed_RNA"/>
</dbReference>
<proteinExistence type="predicted"/>
<name>A0A0A9C2D3_ARUDO</name>
<accession>A0A0A9C2D3</accession>
<reference evidence="1" key="2">
    <citation type="journal article" date="2015" name="Data Brief">
        <title>Shoot transcriptome of the giant reed, Arundo donax.</title>
        <authorList>
            <person name="Barrero R.A."/>
            <person name="Guerrero F.D."/>
            <person name="Moolhuijzen P."/>
            <person name="Goolsby J.A."/>
            <person name="Tidwell J."/>
            <person name="Bellgard S.E."/>
            <person name="Bellgard M.I."/>
        </authorList>
    </citation>
    <scope>NUCLEOTIDE SEQUENCE</scope>
    <source>
        <tissue evidence="1">Shoot tissue taken approximately 20 cm above the soil surface</tissue>
    </source>
</reference>
<protein>
    <submittedName>
        <fullName evidence="1">Uncharacterized protein</fullName>
    </submittedName>
</protein>
<organism evidence="1">
    <name type="scientific">Arundo donax</name>
    <name type="common">Giant reed</name>
    <name type="synonym">Donax arundinaceus</name>
    <dbReference type="NCBI Taxonomy" id="35708"/>
    <lineage>
        <taxon>Eukaryota</taxon>
        <taxon>Viridiplantae</taxon>
        <taxon>Streptophyta</taxon>
        <taxon>Embryophyta</taxon>
        <taxon>Tracheophyta</taxon>
        <taxon>Spermatophyta</taxon>
        <taxon>Magnoliopsida</taxon>
        <taxon>Liliopsida</taxon>
        <taxon>Poales</taxon>
        <taxon>Poaceae</taxon>
        <taxon>PACMAD clade</taxon>
        <taxon>Arundinoideae</taxon>
        <taxon>Arundineae</taxon>
        <taxon>Arundo</taxon>
    </lineage>
</organism>
<evidence type="ECO:0000313" key="1">
    <source>
        <dbReference type="EMBL" id="JAD69731.1"/>
    </source>
</evidence>
<dbReference type="AlphaFoldDB" id="A0A0A9C2D3"/>